<evidence type="ECO:0000313" key="2">
    <source>
        <dbReference type="EMBL" id="GMR54611.1"/>
    </source>
</evidence>
<accession>A0AAN5D1E7</accession>
<feature type="compositionally biased region" description="Basic and acidic residues" evidence="1">
    <location>
        <begin position="22"/>
        <end position="31"/>
    </location>
</feature>
<gene>
    <name evidence="2" type="ORF">PMAYCL1PPCAC_24806</name>
    <name evidence="3" type="ORF">PMAYCL1PPCAC_24809</name>
</gene>
<dbReference type="Proteomes" id="UP001328107">
    <property type="component" value="Unassembled WGS sequence"/>
</dbReference>
<evidence type="ECO:0000313" key="3">
    <source>
        <dbReference type="EMBL" id="GMR54614.1"/>
    </source>
</evidence>
<protein>
    <submittedName>
        <fullName evidence="2">Uncharacterized protein</fullName>
    </submittedName>
</protein>
<comment type="caution">
    <text evidence="2">The sequence shown here is derived from an EMBL/GenBank/DDBJ whole genome shotgun (WGS) entry which is preliminary data.</text>
</comment>
<evidence type="ECO:0000256" key="1">
    <source>
        <dbReference type="SAM" id="MobiDB-lite"/>
    </source>
</evidence>
<dbReference type="EMBL" id="BTRK01000005">
    <property type="protein sequence ID" value="GMR54614.1"/>
    <property type="molecule type" value="Genomic_DNA"/>
</dbReference>
<keyword evidence="4" id="KW-1185">Reference proteome</keyword>
<dbReference type="AlphaFoldDB" id="A0AAN5D1E7"/>
<dbReference type="EMBL" id="BTRK01000005">
    <property type="protein sequence ID" value="GMR54611.1"/>
    <property type="molecule type" value="Genomic_DNA"/>
</dbReference>
<reference evidence="4" key="1">
    <citation type="submission" date="2022-10" db="EMBL/GenBank/DDBJ databases">
        <title>Genome assembly of Pristionchus species.</title>
        <authorList>
            <person name="Yoshida K."/>
            <person name="Sommer R.J."/>
        </authorList>
    </citation>
    <scope>NUCLEOTIDE SEQUENCE [LARGE SCALE GENOMIC DNA]</scope>
    <source>
        <strain evidence="3 4">RS5460</strain>
    </source>
</reference>
<sequence length="100" mass="11627">MTVNSESTSMLHGVDCDAPWRGGEDRPRPTENVRFPWHSPDDYFRRVSRSMTLCKRIVHFESNDAIKKFSIEKIPLGSCQTISRAQTITTEHSNHPVWRR</sequence>
<reference evidence="2" key="2">
    <citation type="submission" date="2023-06" db="EMBL/GenBank/DDBJ databases">
        <title>Genome assembly of Pristionchus species.</title>
        <authorList>
            <person name="Yoshida K."/>
            <person name="Sommer R.J."/>
        </authorList>
    </citation>
    <scope>NUCLEOTIDE SEQUENCE</scope>
    <source>
        <strain evidence="2 4">RS5460</strain>
    </source>
</reference>
<feature type="compositionally biased region" description="Polar residues" evidence="1">
    <location>
        <begin position="1"/>
        <end position="10"/>
    </location>
</feature>
<organism evidence="2 4">
    <name type="scientific">Pristionchus mayeri</name>
    <dbReference type="NCBI Taxonomy" id="1317129"/>
    <lineage>
        <taxon>Eukaryota</taxon>
        <taxon>Metazoa</taxon>
        <taxon>Ecdysozoa</taxon>
        <taxon>Nematoda</taxon>
        <taxon>Chromadorea</taxon>
        <taxon>Rhabditida</taxon>
        <taxon>Rhabditina</taxon>
        <taxon>Diplogasteromorpha</taxon>
        <taxon>Diplogasteroidea</taxon>
        <taxon>Neodiplogasteridae</taxon>
        <taxon>Pristionchus</taxon>
    </lineage>
</organism>
<feature type="region of interest" description="Disordered" evidence="1">
    <location>
        <begin position="1"/>
        <end position="33"/>
    </location>
</feature>
<name>A0AAN5D1E7_9BILA</name>
<proteinExistence type="predicted"/>
<evidence type="ECO:0000313" key="4">
    <source>
        <dbReference type="Proteomes" id="UP001328107"/>
    </source>
</evidence>